<dbReference type="Proteomes" id="UP000366945">
    <property type="component" value="Unassembled WGS sequence"/>
</dbReference>
<evidence type="ECO:0000256" key="6">
    <source>
        <dbReference type="ARBA" id="ARBA00022982"/>
    </source>
</evidence>
<evidence type="ECO:0000256" key="9">
    <source>
        <dbReference type="ARBA" id="ARBA00034078"/>
    </source>
</evidence>
<dbReference type="AlphaFoldDB" id="A0A5E4TR06"/>
<evidence type="ECO:0000313" key="12">
    <source>
        <dbReference type="Proteomes" id="UP000366945"/>
    </source>
</evidence>
<dbReference type="Gene3D" id="3.10.20.30">
    <property type="match status" value="1"/>
</dbReference>
<dbReference type="InterPro" id="IPR036010">
    <property type="entry name" value="2Fe-2S_ferredoxin-like_sf"/>
</dbReference>
<name>A0A5E4TR06_9BURK</name>
<dbReference type="PANTHER" id="PTHR23426">
    <property type="entry name" value="FERREDOXIN/ADRENODOXIN"/>
    <property type="match status" value="1"/>
</dbReference>
<evidence type="ECO:0000313" key="11">
    <source>
        <dbReference type="EMBL" id="VVD88479.1"/>
    </source>
</evidence>
<dbReference type="EMBL" id="CABPSK010000001">
    <property type="protein sequence ID" value="VVD88479.1"/>
    <property type="molecule type" value="Genomic_DNA"/>
</dbReference>
<dbReference type="RefSeq" id="WP_150678793.1">
    <property type="nucleotide sequence ID" value="NZ_CABPSK010000001.1"/>
</dbReference>
<dbReference type="OrthoDB" id="9793027at2"/>
<dbReference type="GO" id="GO:0005829">
    <property type="term" value="C:cytosol"/>
    <property type="evidence" value="ECO:0007669"/>
    <property type="project" value="TreeGrafter"/>
</dbReference>
<evidence type="ECO:0000256" key="3">
    <source>
        <dbReference type="ARBA" id="ARBA00022448"/>
    </source>
</evidence>
<reference evidence="11 12" key="1">
    <citation type="submission" date="2019-08" db="EMBL/GenBank/DDBJ databases">
        <authorList>
            <person name="Peeters C."/>
        </authorList>
    </citation>
    <scope>NUCLEOTIDE SEQUENCE [LARGE SCALE GENOMIC DNA]</scope>
    <source>
        <strain evidence="11 12">LMG 31114</strain>
    </source>
</reference>
<organism evidence="11 12">
    <name type="scientific">Pandoraea pneumonica</name>
    <dbReference type="NCBI Taxonomy" id="2508299"/>
    <lineage>
        <taxon>Bacteria</taxon>
        <taxon>Pseudomonadati</taxon>
        <taxon>Pseudomonadota</taxon>
        <taxon>Betaproteobacteria</taxon>
        <taxon>Burkholderiales</taxon>
        <taxon>Burkholderiaceae</taxon>
        <taxon>Pandoraea</taxon>
    </lineage>
</organism>
<evidence type="ECO:0000256" key="4">
    <source>
        <dbReference type="ARBA" id="ARBA00022714"/>
    </source>
</evidence>
<dbReference type="GO" id="GO:0009055">
    <property type="term" value="F:electron transfer activity"/>
    <property type="evidence" value="ECO:0007669"/>
    <property type="project" value="InterPro"/>
</dbReference>
<dbReference type="GO" id="GO:0046872">
    <property type="term" value="F:metal ion binding"/>
    <property type="evidence" value="ECO:0007669"/>
    <property type="project" value="UniProtKB-KW"/>
</dbReference>
<evidence type="ECO:0000256" key="5">
    <source>
        <dbReference type="ARBA" id="ARBA00022723"/>
    </source>
</evidence>
<keyword evidence="12" id="KW-1185">Reference proteome</keyword>
<dbReference type="PROSITE" id="PS00814">
    <property type="entry name" value="ADX"/>
    <property type="match status" value="1"/>
</dbReference>
<dbReference type="GeneID" id="300403583"/>
<dbReference type="GO" id="GO:0051537">
    <property type="term" value="F:2 iron, 2 sulfur cluster binding"/>
    <property type="evidence" value="ECO:0007669"/>
    <property type="project" value="UniProtKB-KW"/>
</dbReference>
<dbReference type="InterPro" id="IPR001041">
    <property type="entry name" value="2Fe-2S_ferredoxin-type"/>
</dbReference>
<evidence type="ECO:0000256" key="1">
    <source>
        <dbReference type="ARBA" id="ARBA00010914"/>
    </source>
</evidence>
<dbReference type="GO" id="GO:0140647">
    <property type="term" value="P:P450-containing electron transport chain"/>
    <property type="evidence" value="ECO:0007669"/>
    <property type="project" value="InterPro"/>
</dbReference>
<keyword evidence="8" id="KW-0411">Iron-sulfur</keyword>
<proteinExistence type="inferred from homology"/>
<dbReference type="InterPro" id="IPR012675">
    <property type="entry name" value="Beta-grasp_dom_sf"/>
</dbReference>
<keyword evidence="3" id="KW-0813">Transport</keyword>
<dbReference type="InterPro" id="IPR018298">
    <property type="entry name" value="Adrenodoxin_Fe-S_BS"/>
</dbReference>
<dbReference type="SUPFAM" id="SSF54292">
    <property type="entry name" value="2Fe-2S ferredoxin-like"/>
    <property type="match status" value="1"/>
</dbReference>
<dbReference type="NCBIfam" id="TIGR02007">
    <property type="entry name" value="fdx_isc"/>
    <property type="match status" value="1"/>
</dbReference>
<protein>
    <recommendedName>
        <fullName evidence="2">2Fe-2S ferredoxin</fullName>
    </recommendedName>
</protein>
<dbReference type="InterPro" id="IPR011536">
    <property type="entry name" value="Fdx_isc"/>
</dbReference>
<keyword evidence="5" id="KW-0479">Metal-binding</keyword>
<accession>A0A5E4TR06</accession>
<evidence type="ECO:0000256" key="2">
    <source>
        <dbReference type="ARBA" id="ARBA00019395"/>
    </source>
</evidence>
<comment type="similarity">
    <text evidence="1">Belongs to the adrenodoxin/putidaredoxin family.</text>
</comment>
<comment type="cofactor">
    <cofactor evidence="9">
        <name>[2Fe-2S] cluster</name>
        <dbReference type="ChEBI" id="CHEBI:190135"/>
    </cofactor>
</comment>
<keyword evidence="7" id="KW-0408">Iron</keyword>
<dbReference type="CDD" id="cd00207">
    <property type="entry name" value="fer2"/>
    <property type="match status" value="1"/>
</dbReference>
<dbReference type="PANTHER" id="PTHR23426:SF65">
    <property type="entry name" value="FERREDOXIN-2, MITOCHONDRIAL"/>
    <property type="match status" value="1"/>
</dbReference>
<dbReference type="Pfam" id="PF00111">
    <property type="entry name" value="Fer2"/>
    <property type="match status" value="1"/>
</dbReference>
<keyword evidence="4" id="KW-0001">2Fe-2S</keyword>
<evidence type="ECO:0000256" key="8">
    <source>
        <dbReference type="ARBA" id="ARBA00023014"/>
    </source>
</evidence>
<dbReference type="PRINTS" id="PR00355">
    <property type="entry name" value="ADRENODOXIN"/>
</dbReference>
<feature type="domain" description="2Fe-2S ferredoxin-type" evidence="10">
    <location>
        <begin position="2"/>
        <end position="105"/>
    </location>
</feature>
<gene>
    <name evidence="11" type="ORF">PPN31114_01532</name>
</gene>
<dbReference type="InterPro" id="IPR001055">
    <property type="entry name" value="Adrenodoxin-like"/>
</dbReference>
<dbReference type="PROSITE" id="PS51085">
    <property type="entry name" value="2FE2S_FER_2"/>
    <property type="match status" value="1"/>
</dbReference>
<sequence length="113" mass="12502">MPQIVVLPHEELCPEGAVLEVAPGTTVCDALLANDIEIEHACEKSCACTTCHVIVREGFESLESAEDEEEDLLDKAWGLEPTSRLSCQTRMPEDTDLVVEIPKYTINHAKENH</sequence>
<evidence type="ECO:0000259" key="10">
    <source>
        <dbReference type="PROSITE" id="PS51085"/>
    </source>
</evidence>
<evidence type="ECO:0000256" key="7">
    <source>
        <dbReference type="ARBA" id="ARBA00023004"/>
    </source>
</evidence>
<keyword evidence="6" id="KW-0249">Electron transport</keyword>